<dbReference type="InterPro" id="IPR014777">
    <property type="entry name" value="4pyrrole_Mease_sub1"/>
</dbReference>
<dbReference type="RefSeq" id="WP_071455010.1">
    <property type="nucleotide sequence ID" value="NZ_CP017675.1"/>
</dbReference>
<dbReference type="KEGG" id="glt:GlitD10_2259"/>
<dbReference type="EC" id="2.1.1.130" evidence="9"/>
<accession>A0A1J0AFA8</accession>
<dbReference type="PANTHER" id="PTHR43467">
    <property type="entry name" value="COBALT-PRECORRIN-2 C(20)-METHYLTRANSFERASE"/>
    <property type="match status" value="1"/>
</dbReference>
<keyword evidence="6" id="KW-0949">S-adenosyl-L-methionine</keyword>
<protein>
    <submittedName>
        <fullName evidence="9">Precorrin-2 methyltransferase</fullName>
        <ecNumber evidence="9">2.1.1.130</ecNumber>
    </submittedName>
</protein>
<dbReference type="PANTHER" id="PTHR43467:SF2">
    <property type="entry name" value="COBALT-PRECORRIN-2 C(20)-METHYLTRANSFERASE"/>
    <property type="match status" value="1"/>
</dbReference>
<dbReference type="OrthoDB" id="9804789at2"/>
<reference evidence="9 10" key="1">
    <citation type="submission" date="2016-10" db="EMBL/GenBank/DDBJ databases">
        <title>Description of Gloeomargarita lithophora gen. nov., sp. nov., a thylakoid-bearing basal-branching cyanobacterium with intracellular carbonates, and proposal for Gloeomargaritales ord. nov.</title>
        <authorList>
            <person name="Moreira D."/>
            <person name="Tavera R."/>
            <person name="Benzerara K."/>
            <person name="Skouri-Panet F."/>
            <person name="Couradeau E."/>
            <person name="Gerard E."/>
            <person name="Loussert C."/>
            <person name="Novelo E."/>
            <person name="Zivanovic Y."/>
            <person name="Lopez-Garcia P."/>
        </authorList>
    </citation>
    <scope>NUCLEOTIDE SEQUENCE [LARGE SCALE GENOMIC DNA]</scope>
    <source>
        <strain evidence="9 10">D10</strain>
    </source>
</reference>
<feature type="domain" description="Tetrapyrrole methylase" evidence="8">
    <location>
        <begin position="4"/>
        <end position="214"/>
    </location>
</feature>
<dbReference type="STRING" id="1188229.GlitD10_2259"/>
<evidence type="ECO:0000256" key="5">
    <source>
        <dbReference type="ARBA" id="ARBA00022679"/>
    </source>
</evidence>
<dbReference type="SUPFAM" id="SSF53790">
    <property type="entry name" value="Tetrapyrrole methylase"/>
    <property type="match status" value="1"/>
</dbReference>
<dbReference type="PIRSF" id="PIRSF036427">
    <property type="entry name" value="Precrrn-2_mtase"/>
    <property type="match status" value="1"/>
</dbReference>
<evidence type="ECO:0000313" key="9">
    <source>
        <dbReference type="EMBL" id="APB34591.1"/>
    </source>
</evidence>
<dbReference type="InterPro" id="IPR000878">
    <property type="entry name" value="4pyrrol_Mease"/>
</dbReference>
<gene>
    <name evidence="9" type="primary">cobI-cbiL</name>
    <name evidence="9" type="ORF">GlitD10_2259</name>
</gene>
<keyword evidence="5 9" id="KW-0808">Transferase</keyword>
<dbReference type="GO" id="GO:0030788">
    <property type="term" value="F:precorrin-2 C20-methyltransferase activity"/>
    <property type="evidence" value="ECO:0007669"/>
    <property type="project" value="UniProtKB-EC"/>
</dbReference>
<evidence type="ECO:0000313" key="10">
    <source>
        <dbReference type="Proteomes" id="UP000180235"/>
    </source>
</evidence>
<evidence type="ECO:0000256" key="4">
    <source>
        <dbReference type="ARBA" id="ARBA00022603"/>
    </source>
</evidence>
<dbReference type="InterPro" id="IPR006364">
    <property type="entry name" value="CobI/CbiL/CobIJ_dom"/>
</dbReference>
<sequence length="234" mass="25639">MPGKLYGIGCGPGDPEQITLQAWKILQRVPVVAVPQGRKNTPGVAAQIIQHHVPGTTRILPLEFAFSHDPATTTRLWERAVQNLLVPLQQGLDVAFVCEGDSSFYSTFTYIAQGLSAHPEIEIQVIPGVCSPCAAAAAVGVPLVQQTERLLVIPAFRGWQEVASALTHAQVIVLLKMAGQYPEIWQGLNTNNLLTSSYVVEWVGWPQQRIYRGLASYPNLQLSYFSLMVIRPQG</sequence>
<dbReference type="InterPro" id="IPR014776">
    <property type="entry name" value="4pyrrole_Mease_sub2"/>
</dbReference>
<dbReference type="EMBL" id="CP017675">
    <property type="protein sequence ID" value="APB34591.1"/>
    <property type="molecule type" value="Genomic_DNA"/>
</dbReference>
<dbReference type="Proteomes" id="UP000180235">
    <property type="component" value="Chromosome"/>
</dbReference>
<dbReference type="NCBIfam" id="NF004614">
    <property type="entry name" value="PRK05948.1"/>
    <property type="match status" value="1"/>
</dbReference>
<comment type="similarity">
    <text evidence="2 7">Belongs to the precorrin methyltransferase family.</text>
</comment>
<evidence type="ECO:0000256" key="3">
    <source>
        <dbReference type="ARBA" id="ARBA00022573"/>
    </source>
</evidence>
<evidence type="ECO:0000256" key="7">
    <source>
        <dbReference type="PIRNR" id="PIRNR036427"/>
    </source>
</evidence>
<organism evidence="9 10">
    <name type="scientific">Gloeomargarita lithophora Alchichica-D10</name>
    <dbReference type="NCBI Taxonomy" id="1188229"/>
    <lineage>
        <taxon>Bacteria</taxon>
        <taxon>Bacillati</taxon>
        <taxon>Cyanobacteriota</taxon>
        <taxon>Cyanophyceae</taxon>
        <taxon>Gloeomargaritales</taxon>
        <taxon>Gloeomargaritaceae</taxon>
        <taxon>Gloeomargarita</taxon>
    </lineage>
</organism>
<dbReference type="GO" id="GO:0032259">
    <property type="term" value="P:methylation"/>
    <property type="evidence" value="ECO:0007669"/>
    <property type="project" value="UniProtKB-KW"/>
</dbReference>
<keyword evidence="3" id="KW-0169">Cobalamin biosynthesis</keyword>
<keyword evidence="10" id="KW-1185">Reference proteome</keyword>
<dbReference type="Gene3D" id="3.30.950.10">
    <property type="entry name" value="Methyltransferase, Cobalt-precorrin-4 Transmethylase, Domain 2"/>
    <property type="match status" value="1"/>
</dbReference>
<dbReference type="AlphaFoldDB" id="A0A1J0AFA8"/>
<dbReference type="NCBIfam" id="TIGR01467">
    <property type="entry name" value="cobI_cbiL"/>
    <property type="match status" value="1"/>
</dbReference>
<dbReference type="Pfam" id="PF00590">
    <property type="entry name" value="TP_methylase"/>
    <property type="match status" value="1"/>
</dbReference>
<evidence type="ECO:0000259" key="8">
    <source>
        <dbReference type="Pfam" id="PF00590"/>
    </source>
</evidence>
<dbReference type="UniPathway" id="UPA00148"/>
<proteinExistence type="inferred from homology"/>
<dbReference type="Gene3D" id="3.40.1010.10">
    <property type="entry name" value="Cobalt-precorrin-4 Transmethylase, Domain 1"/>
    <property type="match status" value="1"/>
</dbReference>
<evidence type="ECO:0000256" key="1">
    <source>
        <dbReference type="ARBA" id="ARBA00004953"/>
    </source>
</evidence>
<comment type="pathway">
    <text evidence="1">Cofactor biosynthesis; adenosylcobalamin biosynthesis.</text>
</comment>
<keyword evidence="4 9" id="KW-0489">Methyltransferase</keyword>
<evidence type="ECO:0000256" key="2">
    <source>
        <dbReference type="ARBA" id="ARBA00005879"/>
    </source>
</evidence>
<dbReference type="InterPro" id="IPR035996">
    <property type="entry name" value="4pyrrol_Methylase_sf"/>
</dbReference>
<dbReference type="GO" id="GO:0009236">
    <property type="term" value="P:cobalamin biosynthetic process"/>
    <property type="evidence" value="ECO:0007669"/>
    <property type="project" value="UniProtKB-UniRule"/>
</dbReference>
<dbReference type="InterPro" id="IPR012382">
    <property type="entry name" value="CobI/CbiL"/>
</dbReference>
<dbReference type="CDD" id="cd11645">
    <property type="entry name" value="Precorrin_2_C20_MT"/>
    <property type="match status" value="1"/>
</dbReference>
<evidence type="ECO:0000256" key="6">
    <source>
        <dbReference type="ARBA" id="ARBA00022691"/>
    </source>
</evidence>
<name>A0A1J0AFA8_9CYAN</name>